<gene>
    <name evidence="11" type="ORF">SAMN05216199_2778</name>
</gene>
<evidence type="ECO:0000313" key="11">
    <source>
        <dbReference type="EMBL" id="SES28816.1"/>
    </source>
</evidence>
<comment type="similarity">
    <text evidence="1 7">Belongs to the thioredoxin family.</text>
</comment>
<dbReference type="PROSITE" id="PS00194">
    <property type="entry name" value="THIOREDOXIN_1"/>
    <property type="match status" value="1"/>
</dbReference>
<dbReference type="NCBIfam" id="TIGR01068">
    <property type="entry name" value="thioredoxin"/>
    <property type="match status" value="1"/>
</dbReference>
<dbReference type="Gene3D" id="3.40.30.10">
    <property type="entry name" value="Glutaredoxin"/>
    <property type="match status" value="1"/>
</dbReference>
<dbReference type="GO" id="GO:0045454">
    <property type="term" value="P:cell redox homeostasis"/>
    <property type="evidence" value="ECO:0007669"/>
    <property type="project" value="TreeGrafter"/>
</dbReference>
<feature type="site" description="Contributes to redox potential value" evidence="8">
    <location>
        <position position="34"/>
    </location>
</feature>
<evidence type="ECO:0000256" key="9">
    <source>
        <dbReference type="PIRSR" id="PIRSR000077-4"/>
    </source>
</evidence>
<keyword evidence="3" id="KW-0249">Electron transport</keyword>
<evidence type="ECO:0000256" key="5">
    <source>
        <dbReference type="ARBA" id="ARBA00023284"/>
    </source>
</evidence>
<dbReference type="PANTHER" id="PTHR45663:SF11">
    <property type="entry name" value="GEO12009P1"/>
    <property type="match status" value="1"/>
</dbReference>
<dbReference type="InterPro" id="IPR005746">
    <property type="entry name" value="Thioredoxin"/>
</dbReference>
<reference evidence="12" key="1">
    <citation type="submission" date="2016-10" db="EMBL/GenBank/DDBJ databases">
        <authorList>
            <person name="Varghese N."/>
            <person name="Submissions S."/>
        </authorList>
    </citation>
    <scope>NUCLEOTIDE SEQUENCE [LARGE SCALE GENOMIC DNA]</scope>
    <source>
        <strain evidence="12">CGMCC 1.6963</strain>
    </source>
</reference>
<keyword evidence="4 9" id="KW-1015">Disulfide bond</keyword>
<keyword evidence="12" id="KW-1185">Reference proteome</keyword>
<feature type="site" description="Contributes to redox potential value" evidence="8">
    <location>
        <position position="33"/>
    </location>
</feature>
<dbReference type="OrthoDB" id="9790390at2"/>
<dbReference type="GO" id="GO:0015035">
    <property type="term" value="F:protein-disulfide reductase activity"/>
    <property type="evidence" value="ECO:0007669"/>
    <property type="project" value="UniProtKB-UniRule"/>
</dbReference>
<evidence type="ECO:0000259" key="10">
    <source>
        <dbReference type="PROSITE" id="PS51352"/>
    </source>
</evidence>
<organism evidence="11 12">
    <name type="scientific">Pedococcus cremeus</name>
    <dbReference type="NCBI Taxonomy" id="587636"/>
    <lineage>
        <taxon>Bacteria</taxon>
        <taxon>Bacillati</taxon>
        <taxon>Actinomycetota</taxon>
        <taxon>Actinomycetes</taxon>
        <taxon>Micrococcales</taxon>
        <taxon>Intrasporangiaceae</taxon>
        <taxon>Pedococcus</taxon>
    </lineage>
</organism>
<dbReference type="RefSeq" id="WP_091759046.1">
    <property type="nucleotide sequence ID" value="NZ_FOHB01000004.1"/>
</dbReference>
<sequence>MGATKETTDKTFDQDVLMNDKPVLVDFWAPWCGPCRAVAPVLEELANEHAGKIEVVKLNTDENPEITGRYGITGIPTLNVYVKGEVVKTLVGALPKPKLVRELADYLG</sequence>
<dbReference type="Proteomes" id="UP000199019">
    <property type="component" value="Unassembled WGS sequence"/>
</dbReference>
<feature type="active site" description="Nucleophile" evidence="8">
    <location>
        <position position="35"/>
    </location>
</feature>
<name>A0A1H9W4E7_9MICO</name>
<dbReference type="CDD" id="cd02947">
    <property type="entry name" value="TRX_family"/>
    <property type="match status" value="1"/>
</dbReference>
<dbReference type="FunFam" id="3.40.30.10:FF:000001">
    <property type="entry name" value="Thioredoxin"/>
    <property type="match status" value="1"/>
</dbReference>
<evidence type="ECO:0000256" key="1">
    <source>
        <dbReference type="ARBA" id="ARBA00008987"/>
    </source>
</evidence>
<feature type="active site" description="Nucleophile" evidence="8">
    <location>
        <position position="32"/>
    </location>
</feature>
<evidence type="ECO:0000256" key="6">
    <source>
        <dbReference type="NCBIfam" id="TIGR01068"/>
    </source>
</evidence>
<evidence type="ECO:0000256" key="8">
    <source>
        <dbReference type="PIRSR" id="PIRSR000077-1"/>
    </source>
</evidence>
<dbReference type="EMBL" id="FOHB01000004">
    <property type="protein sequence ID" value="SES28816.1"/>
    <property type="molecule type" value="Genomic_DNA"/>
</dbReference>
<dbReference type="PIRSF" id="PIRSF000077">
    <property type="entry name" value="Thioredoxin"/>
    <property type="match status" value="1"/>
</dbReference>
<evidence type="ECO:0000313" key="12">
    <source>
        <dbReference type="Proteomes" id="UP000199019"/>
    </source>
</evidence>
<evidence type="ECO:0000256" key="4">
    <source>
        <dbReference type="ARBA" id="ARBA00023157"/>
    </source>
</evidence>
<keyword evidence="2" id="KW-0813">Transport</keyword>
<dbReference type="Pfam" id="PF00085">
    <property type="entry name" value="Thioredoxin"/>
    <property type="match status" value="1"/>
</dbReference>
<evidence type="ECO:0000256" key="2">
    <source>
        <dbReference type="ARBA" id="ARBA00022448"/>
    </source>
</evidence>
<dbReference type="InterPro" id="IPR013766">
    <property type="entry name" value="Thioredoxin_domain"/>
</dbReference>
<dbReference type="GO" id="GO:0005829">
    <property type="term" value="C:cytosol"/>
    <property type="evidence" value="ECO:0007669"/>
    <property type="project" value="TreeGrafter"/>
</dbReference>
<dbReference type="InterPro" id="IPR017937">
    <property type="entry name" value="Thioredoxin_CS"/>
</dbReference>
<dbReference type="InterPro" id="IPR036249">
    <property type="entry name" value="Thioredoxin-like_sf"/>
</dbReference>
<dbReference type="AlphaFoldDB" id="A0A1H9W4E7"/>
<accession>A0A1H9W4E7</accession>
<dbReference type="PANTHER" id="PTHR45663">
    <property type="entry name" value="GEO12009P1"/>
    <property type="match status" value="1"/>
</dbReference>
<dbReference type="PROSITE" id="PS51352">
    <property type="entry name" value="THIOREDOXIN_2"/>
    <property type="match status" value="1"/>
</dbReference>
<feature type="disulfide bond" description="Redox-active" evidence="9">
    <location>
        <begin position="32"/>
        <end position="35"/>
    </location>
</feature>
<keyword evidence="5 9" id="KW-0676">Redox-active center</keyword>
<evidence type="ECO:0000256" key="3">
    <source>
        <dbReference type="ARBA" id="ARBA00022982"/>
    </source>
</evidence>
<feature type="site" description="Deprotonates C-terminal active site Cys" evidence="8">
    <location>
        <position position="26"/>
    </location>
</feature>
<protein>
    <recommendedName>
        <fullName evidence="6 7">Thioredoxin</fullName>
    </recommendedName>
</protein>
<dbReference type="PRINTS" id="PR00421">
    <property type="entry name" value="THIOREDOXIN"/>
</dbReference>
<dbReference type="STRING" id="587636.SAMN05216199_2778"/>
<feature type="domain" description="Thioredoxin" evidence="10">
    <location>
        <begin position="1"/>
        <end position="108"/>
    </location>
</feature>
<dbReference type="SUPFAM" id="SSF52833">
    <property type="entry name" value="Thioredoxin-like"/>
    <property type="match status" value="1"/>
</dbReference>
<evidence type="ECO:0000256" key="7">
    <source>
        <dbReference type="PIRNR" id="PIRNR000077"/>
    </source>
</evidence>
<proteinExistence type="inferred from homology"/>